<name>A0ABS4W6N8_9PSEU</name>
<organism evidence="2 3">
    <name type="scientific">Pseudonocardia parietis</name>
    <dbReference type="NCBI Taxonomy" id="570936"/>
    <lineage>
        <taxon>Bacteria</taxon>
        <taxon>Bacillati</taxon>
        <taxon>Actinomycetota</taxon>
        <taxon>Actinomycetes</taxon>
        <taxon>Pseudonocardiales</taxon>
        <taxon>Pseudonocardiaceae</taxon>
        <taxon>Pseudonocardia</taxon>
    </lineage>
</organism>
<accession>A0ABS4W6N8</accession>
<protein>
    <submittedName>
        <fullName evidence="2">Uncharacterized protein</fullName>
    </submittedName>
</protein>
<feature type="compositionally biased region" description="Acidic residues" evidence="1">
    <location>
        <begin position="43"/>
        <end position="54"/>
    </location>
</feature>
<dbReference type="EMBL" id="JAGINU010000004">
    <property type="protein sequence ID" value="MBP2371778.1"/>
    <property type="molecule type" value="Genomic_DNA"/>
</dbReference>
<keyword evidence="3" id="KW-1185">Reference proteome</keyword>
<gene>
    <name evidence="2" type="ORF">JOF36_007551</name>
</gene>
<comment type="caution">
    <text evidence="2">The sequence shown here is derived from an EMBL/GenBank/DDBJ whole genome shotgun (WGS) entry which is preliminary data.</text>
</comment>
<evidence type="ECO:0000313" key="2">
    <source>
        <dbReference type="EMBL" id="MBP2371778.1"/>
    </source>
</evidence>
<evidence type="ECO:0000256" key="1">
    <source>
        <dbReference type="SAM" id="MobiDB-lite"/>
    </source>
</evidence>
<dbReference type="RefSeq" id="WP_210036874.1">
    <property type="nucleotide sequence ID" value="NZ_JAGINU010000004.1"/>
</dbReference>
<reference evidence="2 3" key="1">
    <citation type="submission" date="2021-03" db="EMBL/GenBank/DDBJ databases">
        <title>Sequencing the genomes of 1000 actinobacteria strains.</title>
        <authorList>
            <person name="Klenk H.-P."/>
        </authorList>
    </citation>
    <scope>NUCLEOTIDE SEQUENCE [LARGE SCALE GENOMIC DNA]</scope>
    <source>
        <strain evidence="2 3">DSM 45256</strain>
    </source>
</reference>
<proteinExistence type="predicted"/>
<dbReference type="Proteomes" id="UP001519295">
    <property type="component" value="Unassembled WGS sequence"/>
</dbReference>
<feature type="region of interest" description="Disordered" evidence="1">
    <location>
        <begin position="1"/>
        <end position="54"/>
    </location>
</feature>
<feature type="compositionally biased region" description="Basic and acidic residues" evidence="1">
    <location>
        <begin position="1"/>
        <end position="14"/>
    </location>
</feature>
<feature type="compositionally biased region" description="Basic and acidic residues" evidence="1">
    <location>
        <begin position="23"/>
        <end position="42"/>
    </location>
</feature>
<evidence type="ECO:0000313" key="3">
    <source>
        <dbReference type="Proteomes" id="UP001519295"/>
    </source>
</evidence>
<sequence length="54" mass="5989">MTDPHRDDDGHDQDAEPTMTAPPEDRPDATPSATDREGRDDSPDVVDTDDEQPR</sequence>